<dbReference type="Gene3D" id="3.20.20.140">
    <property type="entry name" value="Metal-dependent hydrolases"/>
    <property type="match status" value="1"/>
</dbReference>
<sequence>MTTEHTSDVELLVHGGDVLSVDAAGTLVHNGAVATRDGVIVAVGPAAELRARFRADQEIDATGCLVLPGLINAHTHLAMNLLRGCADDLTLQEFLARVVPAEAELMSPRAVAAAVRVAAAESIRAGVTTALDMFWYHEAAEEAARTAGWRLLTGPTFMDVPNPPDRRDYNGRPDWAHAYLTALRPAPGRRPVVFAHSAYTLSPGQLTDIAELARDHGALLHLHAAENAAETASVVAAHGKRPVELLESLGLLGPDVLLAHAVDLTDGEIAALARTETAVVHCPLSNLKLGCGVARVPDLLRAGVTVGLGTDGAVSSNTLDMLAVVRMAALVHKAGGDPTAVPARQAVRMATVESARALGLAGELGSLEPGKRADLVVLDMDRPHLVPRHHPWSMLAYAAAAADVRDTVVDGRVLMRDRRLLTIDEQAALDELRA</sequence>
<accession>A0A9X2S104</accession>
<evidence type="ECO:0000256" key="3">
    <source>
        <dbReference type="ARBA" id="ARBA00022833"/>
    </source>
</evidence>
<dbReference type="Pfam" id="PF22039">
    <property type="entry name" value="HUTI_composite_bact"/>
    <property type="match status" value="1"/>
</dbReference>
<evidence type="ECO:0000256" key="2">
    <source>
        <dbReference type="ARBA" id="ARBA00022801"/>
    </source>
</evidence>
<dbReference type="AlphaFoldDB" id="A0A9X2S104"/>
<keyword evidence="2" id="KW-0378">Hydrolase</keyword>
<proteinExistence type="predicted"/>
<dbReference type="InterPro" id="IPR011059">
    <property type="entry name" value="Metal-dep_hydrolase_composite"/>
</dbReference>
<evidence type="ECO:0000259" key="4">
    <source>
        <dbReference type="Pfam" id="PF01979"/>
    </source>
</evidence>
<keyword evidence="3" id="KW-0862">Zinc</keyword>
<dbReference type="Pfam" id="PF01979">
    <property type="entry name" value="Amidohydro_1"/>
    <property type="match status" value="1"/>
</dbReference>
<dbReference type="EMBL" id="JANIIC010000099">
    <property type="protein sequence ID" value="MCQ8835995.1"/>
    <property type="molecule type" value="Genomic_DNA"/>
</dbReference>
<dbReference type="Proteomes" id="UP001142400">
    <property type="component" value="Unassembled WGS sequence"/>
</dbReference>
<evidence type="ECO:0000313" key="6">
    <source>
        <dbReference type="EMBL" id="MCQ8835995.1"/>
    </source>
</evidence>
<dbReference type="PANTHER" id="PTHR43794">
    <property type="entry name" value="AMINOHYDROLASE SSNA-RELATED"/>
    <property type="match status" value="1"/>
</dbReference>
<organism evidence="6 7">
    <name type="scientific">Streptomyces malaysiensis subsp. samsunensis</name>
    <dbReference type="NCBI Taxonomy" id="459658"/>
    <lineage>
        <taxon>Bacteria</taxon>
        <taxon>Bacillati</taxon>
        <taxon>Actinomycetota</taxon>
        <taxon>Actinomycetes</taxon>
        <taxon>Kitasatosporales</taxon>
        <taxon>Streptomycetaceae</taxon>
        <taxon>Streptomyces</taxon>
        <taxon>Streptomyces violaceusniger group</taxon>
    </lineage>
</organism>
<dbReference type="InterPro" id="IPR054418">
    <property type="entry name" value="MQNX/HUTI_composite_N"/>
</dbReference>
<feature type="domain" description="Amidohydrolase-related" evidence="4">
    <location>
        <begin position="65"/>
        <end position="413"/>
    </location>
</feature>
<feature type="non-terminal residue" evidence="6">
    <location>
        <position position="434"/>
    </location>
</feature>
<reference evidence="6" key="1">
    <citation type="submission" date="2022-06" db="EMBL/GenBank/DDBJ databases">
        <title>WGS of actinobacteria.</title>
        <authorList>
            <person name="Thawai C."/>
        </authorList>
    </citation>
    <scope>NUCLEOTIDE SEQUENCE</scope>
    <source>
        <strain evidence="6">DSM 42010</strain>
    </source>
</reference>
<name>A0A9X2S104_STRMQ</name>
<protein>
    <submittedName>
        <fullName evidence="6">Amidohydrolase</fullName>
    </submittedName>
</protein>
<dbReference type="GO" id="GO:0016810">
    <property type="term" value="F:hydrolase activity, acting on carbon-nitrogen (but not peptide) bonds"/>
    <property type="evidence" value="ECO:0007669"/>
    <property type="project" value="InterPro"/>
</dbReference>
<keyword evidence="1" id="KW-0479">Metal-binding</keyword>
<keyword evidence="7" id="KW-1185">Reference proteome</keyword>
<evidence type="ECO:0000259" key="5">
    <source>
        <dbReference type="Pfam" id="PF22039"/>
    </source>
</evidence>
<dbReference type="InterPro" id="IPR006680">
    <property type="entry name" value="Amidohydro-rel"/>
</dbReference>
<dbReference type="SUPFAM" id="SSF51556">
    <property type="entry name" value="Metallo-dependent hydrolases"/>
    <property type="match status" value="1"/>
</dbReference>
<dbReference type="RefSeq" id="WP_257636085.1">
    <property type="nucleotide sequence ID" value="NZ_JANIIC010000099.1"/>
</dbReference>
<feature type="domain" description="Aminodeoxyfutalosine deaminase/Imidazolonepropionase-like composite" evidence="5">
    <location>
        <begin position="31"/>
        <end position="53"/>
    </location>
</feature>
<comment type="caution">
    <text evidence="6">The sequence shown here is derived from an EMBL/GenBank/DDBJ whole genome shotgun (WGS) entry which is preliminary data.</text>
</comment>
<dbReference type="InterPro" id="IPR032466">
    <property type="entry name" value="Metal_Hydrolase"/>
</dbReference>
<dbReference type="InterPro" id="IPR050287">
    <property type="entry name" value="MTA/SAH_deaminase"/>
</dbReference>
<dbReference type="SUPFAM" id="SSF51338">
    <property type="entry name" value="Composite domain of metallo-dependent hydrolases"/>
    <property type="match status" value="1"/>
</dbReference>
<dbReference type="Gene3D" id="2.30.40.10">
    <property type="entry name" value="Urease, subunit C, domain 1"/>
    <property type="match status" value="1"/>
</dbReference>
<dbReference type="GO" id="GO:0046872">
    <property type="term" value="F:metal ion binding"/>
    <property type="evidence" value="ECO:0007669"/>
    <property type="project" value="UniProtKB-KW"/>
</dbReference>
<dbReference type="PANTHER" id="PTHR43794:SF11">
    <property type="entry name" value="AMIDOHYDROLASE-RELATED DOMAIN-CONTAINING PROTEIN"/>
    <property type="match status" value="1"/>
</dbReference>
<gene>
    <name evidence="6" type="ORF">NQU54_45020</name>
</gene>
<dbReference type="CDD" id="cd01298">
    <property type="entry name" value="ATZ_TRZ_like"/>
    <property type="match status" value="1"/>
</dbReference>
<evidence type="ECO:0000313" key="7">
    <source>
        <dbReference type="Proteomes" id="UP001142400"/>
    </source>
</evidence>
<evidence type="ECO:0000256" key="1">
    <source>
        <dbReference type="ARBA" id="ARBA00022723"/>
    </source>
</evidence>